<reference evidence="1" key="1">
    <citation type="journal article" date="2022" name="Int. J. Syst. Evol. Microbiol.">
        <title>Prevotella lacticifex sp. nov., isolated from the rumen of cows.</title>
        <authorList>
            <person name="Shinkai T."/>
            <person name="Ikeyama N."/>
            <person name="Kumagai M."/>
            <person name="Ohmori H."/>
            <person name="Sakamoto M."/>
            <person name="Ohkuma M."/>
            <person name="Mitsumori M."/>
        </authorList>
    </citation>
    <scope>NUCLEOTIDE SEQUENCE</scope>
    <source>
        <strain evidence="1">R5076</strain>
    </source>
</reference>
<comment type="caution">
    <text evidence="1">The sequence shown here is derived from an EMBL/GenBank/DDBJ whole genome shotgun (WGS) entry which is preliminary data.</text>
</comment>
<name>A0A9R1CXE1_9BACT</name>
<accession>A0A9R1CXE1</accession>
<evidence type="ECO:0000313" key="1">
    <source>
        <dbReference type="EMBL" id="GJG57888.1"/>
    </source>
</evidence>
<protein>
    <submittedName>
        <fullName evidence="1">Uncharacterized protein</fullName>
    </submittedName>
</protein>
<dbReference type="GeneID" id="72468792"/>
<proteinExistence type="predicted"/>
<gene>
    <name evidence="1" type="ORF">PRLR5076_07390</name>
</gene>
<keyword evidence="2" id="KW-1185">Reference proteome</keyword>
<evidence type="ECO:0000313" key="2">
    <source>
        <dbReference type="Proteomes" id="UP000825483"/>
    </source>
</evidence>
<dbReference type="Proteomes" id="UP000825483">
    <property type="component" value="Unassembled WGS sequence"/>
</dbReference>
<sequence>MLYATDENEFSIPWMIVMLRKDISVVAEINLKENINDIVVAGKEIGTVNYVSGIV</sequence>
<dbReference type="EMBL" id="BPUB01000001">
    <property type="protein sequence ID" value="GJG57888.1"/>
    <property type="molecule type" value="Genomic_DNA"/>
</dbReference>
<dbReference type="RefSeq" id="WP_223927042.1">
    <property type="nucleotide sequence ID" value="NZ_BPTU01000004.1"/>
</dbReference>
<dbReference type="AlphaFoldDB" id="A0A9R1CXE1"/>
<organism evidence="1 2">
    <name type="scientific">Prevotella lacticifex</name>
    <dbReference type="NCBI Taxonomy" id="2854755"/>
    <lineage>
        <taxon>Bacteria</taxon>
        <taxon>Pseudomonadati</taxon>
        <taxon>Bacteroidota</taxon>
        <taxon>Bacteroidia</taxon>
        <taxon>Bacteroidales</taxon>
        <taxon>Prevotellaceae</taxon>
        <taxon>Prevotella</taxon>
    </lineage>
</organism>